<protein>
    <recommendedName>
        <fullName evidence="12">Reticulon-like protein</fullName>
    </recommendedName>
</protein>
<keyword evidence="5 12" id="KW-0812">Transmembrane</keyword>
<dbReference type="Pfam" id="PF00753">
    <property type="entry name" value="Lactamase_B"/>
    <property type="match status" value="1"/>
</dbReference>
<feature type="transmembrane region" description="Helical" evidence="12">
    <location>
        <begin position="612"/>
        <end position="631"/>
    </location>
</feature>
<comment type="similarity">
    <text evidence="4">Belongs to the metallo-beta-lactamase superfamily. Glyoxalase II family.</text>
</comment>
<dbReference type="SUPFAM" id="SSF56281">
    <property type="entry name" value="Metallo-hydrolase/oxidoreductase"/>
    <property type="match status" value="1"/>
</dbReference>
<dbReference type="GO" id="GO:0005789">
    <property type="term" value="C:endoplasmic reticulum membrane"/>
    <property type="evidence" value="ECO:0007669"/>
    <property type="project" value="UniProtKB-SubCell"/>
</dbReference>
<dbReference type="Proteomes" id="UP000237347">
    <property type="component" value="Unassembled WGS sequence"/>
</dbReference>
<evidence type="ECO:0000256" key="2">
    <source>
        <dbReference type="ARBA" id="ARBA00004477"/>
    </source>
</evidence>
<evidence type="ECO:0000256" key="9">
    <source>
        <dbReference type="ARBA" id="ARBA00022833"/>
    </source>
</evidence>
<dbReference type="SUPFAM" id="SSF51735">
    <property type="entry name" value="NAD(P)-binding Rossmann-fold domains"/>
    <property type="match status" value="1"/>
</dbReference>
<dbReference type="InterPro" id="IPR002225">
    <property type="entry name" value="3Beta_OHSteriod_DH/Estase"/>
</dbReference>
<keyword evidence="10 12" id="KW-1133">Transmembrane helix</keyword>
<sequence>MQMICRTSSAMAAFPCSRVRSGFRVWPGVRQLCFRKGLLYGFLRFFSTPLKTLRGASRSLRVNQFCSVVNLSPTLQIELVIGSAIDRDRIPGIDIILNDGDKWMFAGHEVVVMETPGHTRGHISFYFPGSGVIFTGDTLFSLSCGKLFEGTPEQMLSSLKKITALPDDTNIYCGHEYTLSNSKFALSIEPKNEALKSYASHVAHLRSKGLATIPTTLKMEKSCNPFLRTSSIPTTLKMEKSCNPFLRTSSVDIRRSLNIADTADDAEALAIDGSSVVFYMDFGDLQRDDICNCYLIMVQGAKNVINACRECKVRRLIYNSSADVVFDGLHDINNGDETLRCPWKYMDITSDFRAQAEAMVLFANDIDGLLTCALRPSNVFGPGDTQLVSFLVNLAKSGWAKFIIGSGENMSDFTYAENVTHAHICAEEALDFQMASVAGKAFFITNLEPMKFWEFVSLILENLGYPRPSIKVPARMAWYILLLVKWIHEKLGFRNYNHSVSAHYVQLASRSRTFNCTAAQKHIGYSPVVSLEEGVTLTIESLSHLTKESCHEKYIDSNEQSKAEKLLGSGEVADILLWRDEKKTFTYFLALFLLFHWFFLSGRTFISSTAMILLLISVILFGFGIISSKIAGFTFQRMSSSCFEISETVVKDSITTLACLWNKGVQHIRALAHGEDWSNFFKVAASLYFLKFLSQFLSVVIGIALVYAFTAFFVYEQYESEIDGFAKVLFNSIKESMELLARNLPATASSFLHNYDRFHSNKETAVVKHQR</sequence>
<comment type="caution">
    <text evidence="14">The sequence shown here is derived from an EMBL/GenBank/DDBJ whole genome shotgun (WGS) entry which is preliminary data.</text>
</comment>
<dbReference type="Pfam" id="PF01073">
    <property type="entry name" value="3Beta_HSD"/>
    <property type="match status" value="1"/>
</dbReference>
<feature type="domain" description="Reticulon" evidence="13">
    <location>
        <begin position="572"/>
        <end position="771"/>
    </location>
</feature>
<gene>
    <name evidence="14" type="ORF">CFP56_029234</name>
</gene>
<dbReference type="InterPro" id="IPR050110">
    <property type="entry name" value="Glyoxalase_II_hydrolase"/>
</dbReference>
<dbReference type="InterPro" id="IPR001279">
    <property type="entry name" value="Metallo-B-lactamas"/>
</dbReference>
<dbReference type="InterPro" id="IPR003388">
    <property type="entry name" value="Reticulon"/>
</dbReference>
<keyword evidence="15" id="KW-1185">Reference proteome</keyword>
<name>A0AAW0MCR1_QUESU</name>
<dbReference type="GO" id="GO:0046872">
    <property type="term" value="F:metal ion binding"/>
    <property type="evidence" value="ECO:0007669"/>
    <property type="project" value="UniProtKB-KW"/>
</dbReference>
<evidence type="ECO:0000256" key="6">
    <source>
        <dbReference type="ARBA" id="ARBA00022723"/>
    </source>
</evidence>
<evidence type="ECO:0000259" key="13">
    <source>
        <dbReference type="PROSITE" id="PS50845"/>
    </source>
</evidence>
<dbReference type="InterPro" id="IPR035680">
    <property type="entry name" value="Clx_II_MBL"/>
</dbReference>
<dbReference type="Gene3D" id="3.60.15.10">
    <property type="entry name" value="Ribonuclease Z/Hydroxyacylglutathione hydrolase-like"/>
    <property type="match status" value="1"/>
</dbReference>
<dbReference type="Pfam" id="PF16123">
    <property type="entry name" value="HAGH_C"/>
    <property type="match status" value="1"/>
</dbReference>
<organism evidence="14 15">
    <name type="scientific">Quercus suber</name>
    <name type="common">Cork oak</name>
    <dbReference type="NCBI Taxonomy" id="58331"/>
    <lineage>
        <taxon>Eukaryota</taxon>
        <taxon>Viridiplantae</taxon>
        <taxon>Streptophyta</taxon>
        <taxon>Embryophyta</taxon>
        <taxon>Tracheophyta</taxon>
        <taxon>Spermatophyta</taxon>
        <taxon>Magnoliopsida</taxon>
        <taxon>eudicotyledons</taxon>
        <taxon>Gunneridae</taxon>
        <taxon>Pentapetalae</taxon>
        <taxon>rosids</taxon>
        <taxon>fabids</taxon>
        <taxon>Fagales</taxon>
        <taxon>Fagaceae</taxon>
        <taxon>Quercus</taxon>
    </lineage>
</organism>
<keyword evidence="11 12" id="KW-0472">Membrane</keyword>
<dbReference type="PANTHER" id="PTHR43705">
    <property type="entry name" value="HYDROXYACYLGLUTATHIONE HYDROLASE"/>
    <property type="match status" value="1"/>
</dbReference>
<dbReference type="GO" id="GO:0016616">
    <property type="term" value="F:oxidoreductase activity, acting on the CH-OH group of donors, NAD or NADP as acceptor"/>
    <property type="evidence" value="ECO:0007669"/>
    <property type="project" value="InterPro"/>
</dbReference>
<keyword evidence="8 12" id="KW-0256">Endoplasmic reticulum</keyword>
<dbReference type="CDD" id="cd07723">
    <property type="entry name" value="hydroxyacylglutathione_hydrolase_MBL-fold"/>
    <property type="match status" value="1"/>
</dbReference>
<evidence type="ECO:0000313" key="15">
    <source>
        <dbReference type="Proteomes" id="UP000237347"/>
    </source>
</evidence>
<dbReference type="Pfam" id="PF02453">
    <property type="entry name" value="Reticulon"/>
    <property type="match status" value="1"/>
</dbReference>
<comment type="cofactor">
    <cofactor evidence="1">
        <name>Zn(2+)</name>
        <dbReference type="ChEBI" id="CHEBI:29105"/>
    </cofactor>
</comment>
<evidence type="ECO:0000256" key="12">
    <source>
        <dbReference type="RuleBase" id="RU363132"/>
    </source>
</evidence>
<evidence type="ECO:0000256" key="1">
    <source>
        <dbReference type="ARBA" id="ARBA00001947"/>
    </source>
</evidence>
<dbReference type="EMBL" id="PKMF04000004">
    <property type="protein sequence ID" value="KAK7861026.1"/>
    <property type="molecule type" value="Genomic_DNA"/>
</dbReference>
<evidence type="ECO:0000256" key="8">
    <source>
        <dbReference type="ARBA" id="ARBA00022824"/>
    </source>
</evidence>
<keyword evidence="6" id="KW-0479">Metal-binding</keyword>
<accession>A0AAW0MCR1</accession>
<comment type="pathway">
    <text evidence="3">Secondary metabolite metabolism; methylglyoxal degradation; (R)-lactate from methylglyoxal: step 2/2.</text>
</comment>
<evidence type="ECO:0000313" key="14">
    <source>
        <dbReference type="EMBL" id="KAK7861026.1"/>
    </source>
</evidence>
<dbReference type="InterPro" id="IPR032282">
    <property type="entry name" value="HAGH_C"/>
</dbReference>
<dbReference type="PROSITE" id="PS50845">
    <property type="entry name" value="RETICULON"/>
    <property type="match status" value="1"/>
</dbReference>
<dbReference type="GO" id="GO:0016787">
    <property type="term" value="F:hydrolase activity"/>
    <property type="evidence" value="ECO:0007669"/>
    <property type="project" value="UniProtKB-KW"/>
</dbReference>
<evidence type="ECO:0000256" key="11">
    <source>
        <dbReference type="ARBA" id="ARBA00023136"/>
    </source>
</evidence>
<keyword evidence="7" id="KW-0378">Hydrolase</keyword>
<evidence type="ECO:0000256" key="4">
    <source>
        <dbReference type="ARBA" id="ARBA00006759"/>
    </source>
</evidence>
<dbReference type="SMART" id="SM00849">
    <property type="entry name" value="Lactamase_B"/>
    <property type="match status" value="1"/>
</dbReference>
<dbReference type="AlphaFoldDB" id="A0AAW0MCR1"/>
<evidence type="ECO:0000256" key="10">
    <source>
        <dbReference type="ARBA" id="ARBA00022989"/>
    </source>
</evidence>
<dbReference type="Gene3D" id="3.40.50.720">
    <property type="entry name" value="NAD(P)-binding Rossmann-like Domain"/>
    <property type="match status" value="1"/>
</dbReference>
<dbReference type="GO" id="GO:0006694">
    <property type="term" value="P:steroid biosynthetic process"/>
    <property type="evidence" value="ECO:0007669"/>
    <property type="project" value="InterPro"/>
</dbReference>
<dbReference type="InterPro" id="IPR036291">
    <property type="entry name" value="NAD(P)-bd_dom_sf"/>
</dbReference>
<reference evidence="14 15" key="1">
    <citation type="journal article" date="2018" name="Sci. Data">
        <title>The draft genome sequence of cork oak.</title>
        <authorList>
            <person name="Ramos A.M."/>
            <person name="Usie A."/>
            <person name="Barbosa P."/>
            <person name="Barros P.M."/>
            <person name="Capote T."/>
            <person name="Chaves I."/>
            <person name="Simoes F."/>
            <person name="Abreu I."/>
            <person name="Carrasquinho I."/>
            <person name="Faro C."/>
            <person name="Guimaraes J.B."/>
            <person name="Mendonca D."/>
            <person name="Nobrega F."/>
            <person name="Rodrigues L."/>
            <person name="Saibo N.J.M."/>
            <person name="Varela M.C."/>
            <person name="Egas C."/>
            <person name="Matos J."/>
            <person name="Miguel C.M."/>
            <person name="Oliveira M.M."/>
            <person name="Ricardo C.P."/>
            <person name="Goncalves S."/>
        </authorList>
    </citation>
    <scope>NUCLEOTIDE SEQUENCE [LARGE SCALE GENOMIC DNA]</scope>
    <source>
        <strain evidence="15">cv. HL8</strain>
    </source>
</reference>
<comment type="subcellular location">
    <subcellularLocation>
        <location evidence="2 12">Endoplasmic reticulum membrane</location>
        <topology evidence="2 12">Multi-pass membrane protein</topology>
    </subcellularLocation>
</comment>
<feature type="transmembrane region" description="Helical" evidence="12">
    <location>
        <begin position="584"/>
        <end position="600"/>
    </location>
</feature>
<keyword evidence="9" id="KW-0862">Zinc</keyword>
<evidence type="ECO:0000256" key="5">
    <source>
        <dbReference type="ARBA" id="ARBA00022692"/>
    </source>
</evidence>
<evidence type="ECO:0000256" key="7">
    <source>
        <dbReference type="ARBA" id="ARBA00022801"/>
    </source>
</evidence>
<feature type="transmembrane region" description="Helical" evidence="12">
    <location>
        <begin position="696"/>
        <end position="715"/>
    </location>
</feature>
<evidence type="ECO:0000256" key="3">
    <source>
        <dbReference type="ARBA" id="ARBA00004963"/>
    </source>
</evidence>
<proteinExistence type="inferred from homology"/>
<dbReference type="PANTHER" id="PTHR43705:SF1">
    <property type="entry name" value="HYDROXYACYLGLUTATHIONE HYDROLASE GLOB"/>
    <property type="match status" value="1"/>
</dbReference>
<dbReference type="InterPro" id="IPR036866">
    <property type="entry name" value="RibonucZ/Hydroxyglut_hydro"/>
</dbReference>